<dbReference type="AlphaFoldDB" id="A0A9D9DSI7"/>
<name>A0A9D9DSI7_9BACT</name>
<evidence type="ECO:0000256" key="1">
    <source>
        <dbReference type="SAM" id="MobiDB-lite"/>
    </source>
</evidence>
<organism evidence="2 3">
    <name type="scientific">Candidatus Pullibacteroides excrementavium</name>
    <dbReference type="NCBI Taxonomy" id="2840905"/>
    <lineage>
        <taxon>Bacteria</taxon>
        <taxon>Pseudomonadati</taxon>
        <taxon>Bacteroidota</taxon>
        <taxon>Bacteroidia</taxon>
        <taxon>Bacteroidales</taxon>
        <taxon>Candidatus Pullibacteroides</taxon>
    </lineage>
</organism>
<evidence type="ECO:0000313" key="2">
    <source>
        <dbReference type="EMBL" id="MBO8433367.1"/>
    </source>
</evidence>
<protein>
    <submittedName>
        <fullName evidence="2">Uncharacterized protein</fullName>
    </submittedName>
</protein>
<reference evidence="2" key="2">
    <citation type="journal article" date="2021" name="PeerJ">
        <title>Extensive microbial diversity within the chicken gut microbiome revealed by metagenomics and culture.</title>
        <authorList>
            <person name="Gilroy R."/>
            <person name="Ravi A."/>
            <person name="Getino M."/>
            <person name="Pursley I."/>
            <person name="Horton D.L."/>
            <person name="Alikhan N.F."/>
            <person name="Baker D."/>
            <person name="Gharbi K."/>
            <person name="Hall N."/>
            <person name="Watson M."/>
            <person name="Adriaenssens E.M."/>
            <person name="Foster-Nyarko E."/>
            <person name="Jarju S."/>
            <person name="Secka A."/>
            <person name="Antonio M."/>
            <person name="Oren A."/>
            <person name="Chaudhuri R.R."/>
            <person name="La Ragione R."/>
            <person name="Hildebrand F."/>
            <person name="Pallen M.J."/>
        </authorList>
    </citation>
    <scope>NUCLEOTIDE SEQUENCE</scope>
    <source>
        <strain evidence="2">2889</strain>
    </source>
</reference>
<dbReference type="EMBL" id="JADIMZ010000130">
    <property type="protein sequence ID" value="MBO8433367.1"/>
    <property type="molecule type" value="Genomic_DNA"/>
</dbReference>
<reference evidence="2" key="1">
    <citation type="submission" date="2020-10" db="EMBL/GenBank/DDBJ databases">
        <authorList>
            <person name="Gilroy R."/>
        </authorList>
    </citation>
    <scope>NUCLEOTIDE SEQUENCE</scope>
    <source>
        <strain evidence="2">2889</strain>
    </source>
</reference>
<feature type="compositionally biased region" description="Polar residues" evidence="1">
    <location>
        <begin position="282"/>
        <end position="308"/>
    </location>
</feature>
<evidence type="ECO:0000313" key="3">
    <source>
        <dbReference type="Proteomes" id="UP000823612"/>
    </source>
</evidence>
<proteinExistence type="predicted"/>
<gene>
    <name evidence="2" type="ORF">IAB08_08775</name>
</gene>
<feature type="compositionally biased region" description="Polar residues" evidence="1">
    <location>
        <begin position="253"/>
        <end position="273"/>
    </location>
</feature>
<feature type="region of interest" description="Disordered" evidence="1">
    <location>
        <begin position="253"/>
        <end position="308"/>
    </location>
</feature>
<sequence>MKEHVQETGIRKWAGDDLVELQKEPLSALQALVEPYAPCILQGCEISLVSGSNYKLSAGWAALKGKDAKGNACVKIVHVQELASTSVPVYLYLGYEEVSRIYASNENKPVAYDYFAKATTSIPEEDSYLAITASGGQRLPDTLGISKKLDREGGEAKDVKVTFRQDSLRSLPSSGSRLGTLMGSIRKWLYDLKALAFKDKVSSSDLADDLTDTIANKVDKKEGYALSKNDFSDTMKEKLDGIEKGAEVNVQSDWNAPSTSDAYIKNKPSSMKPSGTAGGSLSGTYPNPTIKSSVNLPGNPTTTTQSADNNSTRIATTAFVHGLADKRVWFTSLNISMSSNNPMGGLFSESDSAALYEMGIRNGDLLFYNIAGDMDDFCIGRVVSASSSKVVVSYLKGKATLFHASNKLFPSYTNADSISDGLMSSTDKISLDNLLKVHPIYAKRIQVSETGSITTTFTKGISGVSMTLTYSSSPEGLVVRTSGDAIDGYSFVIPVVTGESNGACFIDGNGSNGNFNIRMSPKVAGGSLTIFLFGIK</sequence>
<accession>A0A9D9DSI7</accession>
<comment type="caution">
    <text evidence="2">The sequence shown here is derived from an EMBL/GenBank/DDBJ whole genome shotgun (WGS) entry which is preliminary data.</text>
</comment>
<dbReference type="Proteomes" id="UP000823612">
    <property type="component" value="Unassembled WGS sequence"/>
</dbReference>